<dbReference type="GO" id="GO:0006260">
    <property type="term" value="P:DNA replication"/>
    <property type="evidence" value="ECO:0007669"/>
    <property type="project" value="UniProtKB-KW"/>
</dbReference>
<organism evidence="8 9">
    <name type="scientific">Mycoplasmopsis columbina SF7</name>
    <dbReference type="NCBI Taxonomy" id="1037410"/>
    <lineage>
        <taxon>Bacteria</taxon>
        <taxon>Bacillati</taxon>
        <taxon>Mycoplasmatota</taxon>
        <taxon>Mycoplasmoidales</taxon>
        <taxon>Metamycoplasmataceae</taxon>
        <taxon>Mycoplasmopsis</taxon>
    </lineage>
</organism>
<dbReference type="Pfam" id="PF02811">
    <property type="entry name" value="PHP"/>
    <property type="match status" value="1"/>
</dbReference>
<dbReference type="PANTHER" id="PTHR32294">
    <property type="entry name" value="DNA POLYMERASE III SUBUNIT ALPHA"/>
    <property type="match status" value="1"/>
</dbReference>
<dbReference type="Pfam" id="PF14579">
    <property type="entry name" value="HHH_6"/>
    <property type="match status" value="1"/>
</dbReference>
<sequence length="976" mass="113905">MKLVHLYNTTEYSFLNSLIRIEELVTESKKHNLKAVALTDHNNLFALGEFLKLCQKNEIKPIIGVDLDYEKENKKYRIILLAKNYLGYQLINKLILLKSQDQNLTLNDFAFSNDIFILDHPTLGYFIKEGEELLFSNKNYFIPSLDLEHSNGIYLRENKLIKKEDNSALRILQQIGNLEVSSNDFPDYFGELEIPQIIIERMHKIIDECNVIFPEKKLDLAHFNNFNELEANNHLINLINNALEKKQDELKEYKNWEERLKYEFEIIKNFKFTNYFLIIQDLIHWAEMNKIAVGPGRGSAAGSLVSYLLGITKINPLKYGLLFERFLNPGRLSWPDIDIDIQDDRRNEVFAYLKEKYGFENTALISTFQTIGAKMAIRDVARVLGTNYINNVEVNKISKTLELNASLKDSIINNLHFKIAIENYPELLNFALKIEGLPRQQGYHPAGLIISQTPINKLVPSMMSNDNIFQQVQLSMNYIEDYGLLKIDLLGLKTLTEISQIEQHIEPNLHFDNLIKQNSHLINDKDTFSMLNSGFTEGIFQLESNGMKSTVKKVKIDAFDDLYAIISLFRPGPKKYIDNYAESKNKNVKVLTIDPRYDEIVKNTFGIIVYQEQIMQIAQKVANMSFIEADFLRRAIGKKHEDEVASYQKIFVEGAEKNNVNVNIANQIYENIKLFGLYGFNKSHAVSYAYLTMKMAYYKKHYPLYFYNALISSSQGAQETIKKYVDEAKEMGFTVYSPNILYSSNNCQIINSNLYLPFNLIKGFGNEGINKILKDKEENGEYSNNIVEIFLRLRFAGLKDAALDTLTRANVFRDFGHIKYIQHCDKYVKDIYNLFSTAKSYSEVKEKIVKMNYLELNIYFDQEQDLEYEMNCENELLGSIYNVHLTSKYEKDFPKRLNNLTPGDEEWFVVEYLDMRKIKNKDFYYLKCKDSSREIIFYFSPNFYNYFEGIKKHKIVLIKINYKYSTPKIIDWKEVK</sequence>
<keyword evidence="4" id="KW-0235">DNA replication</keyword>
<protein>
    <recommendedName>
        <fullName evidence="1">DNA-directed DNA polymerase</fullName>
        <ecNumber evidence="1">2.7.7.7</ecNumber>
    </recommendedName>
</protein>
<dbReference type="SUPFAM" id="SSF89550">
    <property type="entry name" value="PHP domain-like"/>
    <property type="match status" value="1"/>
</dbReference>
<name>F9UJU4_9BACT</name>
<keyword evidence="5" id="KW-0239">DNA-directed DNA polymerase</keyword>
<dbReference type="Pfam" id="PF07733">
    <property type="entry name" value="DNA_pol3_alpha"/>
    <property type="match status" value="1"/>
</dbReference>
<dbReference type="CDD" id="cd07431">
    <property type="entry name" value="PHP_PolIIIA"/>
    <property type="match status" value="1"/>
</dbReference>
<reference evidence="8 9" key="1">
    <citation type="journal article" date="2013" name="Genome Announc.">
        <title>Genome Sequence of Mycoplasma columbinum Strain SF7.</title>
        <authorList>
            <person name="Guo Z."/>
            <person name="Xu X."/>
            <person name="Zheng Q."/>
            <person name="Li T."/>
            <person name="Kuang S."/>
            <person name="Zhang Z."/>
            <person name="Chen Y."/>
            <person name="Lu X."/>
            <person name="Zhou R."/>
            <person name="Bi D."/>
            <person name="Jin H."/>
        </authorList>
    </citation>
    <scope>NUCLEOTIDE SEQUENCE [LARGE SCALE GENOMIC DNA]</scope>
    <source>
        <strain evidence="8 9">SF7</strain>
    </source>
</reference>
<evidence type="ECO:0000256" key="5">
    <source>
        <dbReference type="ARBA" id="ARBA00022932"/>
    </source>
</evidence>
<dbReference type="InterPro" id="IPR029460">
    <property type="entry name" value="DNAPol_HHH"/>
</dbReference>
<dbReference type="eggNOG" id="COG0587">
    <property type="taxonomic scope" value="Bacteria"/>
</dbReference>
<evidence type="ECO:0000313" key="9">
    <source>
        <dbReference type="Proteomes" id="UP000004978"/>
    </source>
</evidence>
<evidence type="ECO:0000256" key="6">
    <source>
        <dbReference type="ARBA" id="ARBA00049244"/>
    </source>
</evidence>
<dbReference type="GO" id="GO:0003887">
    <property type="term" value="F:DNA-directed DNA polymerase activity"/>
    <property type="evidence" value="ECO:0007669"/>
    <property type="project" value="UniProtKB-KW"/>
</dbReference>
<evidence type="ECO:0000313" key="8">
    <source>
        <dbReference type="EMBL" id="EGV00290.1"/>
    </source>
</evidence>
<dbReference type="Gene3D" id="3.20.20.140">
    <property type="entry name" value="Metal-dependent hydrolases"/>
    <property type="match status" value="1"/>
</dbReference>
<evidence type="ECO:0000256" key="2">
    <source>
        <dbReference type="ARBA" id="ARBA00022679"/>
    </source>
</evidence>
<dbReference type="RefSeq" id="WP_006608561.1">
    <property type="nucleotide sequence ID" value="NZ_AFXA01000009.1"/>
</dbReference>
<dbReference type="EC" id="2.7.7.7" evidence="1"/>
<keyword evidence="9" id="KW-1185">Reference proteome</keyword>
<keyword evidence="3 8" id="KW-0548">Nucleotidyltransferase</keyword>
<dbReference type="PANTHER" id="PTHR32294:SF0">
    <property type="entry name" value="DNA POLYMERASE III SUBUNIT ALPHA"/>
    <property type="match status" value="1"/>
</dbReference>
<dbReference type="GO" id="GO:0008408">
    <property type="term" value="F:3'-5' exonuclease activity"/>
    <property type="evidence" value="ECO:0007669"/>
    <property type="project" value="InterPro"/>
</dbReference>
<dbReference type="Gene3D" id="1.10.150.870">
    <property type="match status" value="1"/>
</dbReference>
<gene>
    <name evidence="8" type="primary">dnaE</name>
    <name evidence="8" type="ORF">MCSF7_00754</name>
</gene>
<evidence type="ECO:0000259" key="7">
    <source>
        <dbReference type="SMART" id="SM00481"/>
    </source>
</evidence>
<evidence type="ECO:0000256" key="3">
    <source>
        <dbReference type="ARBA" id="ARBA00022695"/>
    </source>
</evidence>
<dbReference type="Gene3D" id="1.10.10.1600">
    <property type="entry name" value="Bacterial DNA polymerase III alpha subunit, thumb domain"/>
    <property type="match status" value="1"/>
</dbReference>
<dbReference type="Pfam" id="PF17657">
    <property type="entry name" value="DNA_pol3_finger"/>
    <property type="match status" value="1"/>
</dbReference>
<dbReference type="EMBL" id="AFXA01000009">
    <property type="protein sequence ID" value="EGV00290.1"/>
    <property type="molecule type" value="Genomic_DNA"/>
</dbReference>
<dbReference type="NCBIfam" id="TIGR00594">
    <property type="entry name" value="polc"/>
    <property type="match status" value="1"/>
</dbReference>
<comment type="catalytic activity">
    <reaction evidence="6">
        <text>DNA(n) + a 2'-deoxyribonucleoside 5'-triphosphate = DNA(n+1) + diphosphate</text>
        <dbReference type="Rhea" id="RHEA:22508"/>
        <dbReference type="Rhea" id="RHEA-COMP:17339"/>
        <dbReference type="Rhea" id="RHEA-COMP:17340"/>
        <dbReference type="ChEBI" id="CHEBI:33019"/>
        <dbReference type="ChEBI" id="CHEBI:61560"/>
        <dbReference type="ChEBI" id="CHEBI:173112"/>
        <dbReference type="EC" id="2.7.7.7"/>
    </reaction>
</comment>
<evidence type="ECO:0000256" key="1">
    <source>
        <dbReference type="ARBA" id="ARBA00012417"/>
    </source>
</evidence>
<dbReference type="InterPro" id="IPR040982">
    <property type="entry name" value="DNA_pol3_finger"/>
</dbReference>
<dbReference type="InterPro" id="IPR004013">
    <property type="entry name" value="PHP_dom"/>
</dbReference>
<dbReference type="AlphaFoldDB" id="F9UJU4"/>
<dbReference type="InterPro" id="IPR016195">
    <property type="entry name" value="Pol/histidinol_Pase-like"/>
</dbReference>
<feature type="domain" description="Polymerase/histidinol phosphatase N-terminal" evidence="7">
    <location>
        <begin position="4"/>
        <end position="71"/>
    </location>
</feature>
<evidence type="ECO:0000256" key="4">
    <source>
        <dbReference type="ARBA" id="ARBA00022705"/>
    </source>
</evidence>
<dbReference type="STRING" id="1037410.MCSF7_00754"/>
<dbReference type="InterPro" id="IPR011708">
    <property type="entry name" value="DNA_pol3_alpha_NTPase_dom"/>
</dbReference>
<dbReference type="Proteomes" id="UP000004978">
    <property type="component" value="Unassembled WGS sequence"/>
</dbReference>
<proteinExistence type="predicted"/>
<dbReference type="InterPro" id="IPR003141">
    <property type="entry name" value="Pol/His_phosphatase_N"/>
</dbReference>
<accession>F9UJU4</accession>
<comment type="caution">
    <text evidence="8">The sequence shown here is derived from an EMBL/GenBank/DDBJ whole genome shotgun (WGS) entry which is preliminary data.</text>
</comment>
<keyword evidence="2 8" id="KW-0808">Transferase</keyword>
<dbReference type="InterPro" id="IPR004805">
    <property type="entry name" value="DnaE2/DnaE/PolC"/>
</dbReference>
<dbReference type="InterPro" id="IPR041931">
    <property type="entry name" value="DNA_pol3_alpha_thumb_dom"/>
</dbReference>
<dbReference type="SMART" id="SM00481">
    <property type="entry name" value="POLIIIAc"/>
    <property type="match status" value="1"/>
</dbReference>
<dbReference type="NCBIfam" id="NF005516">
    <property type="entry name" value="PRK07135.1"/>
    <property type="match status" value="1"/>
</dbReference>